<organism evidence="3 4">
    <name type="scientific">Ancylobacter crimeensis</name>
    <dbReference type="NCBI Taxonomy" id="2579147"/>
    <lineage>
        <taxon>Bacteria</taxon>
        <taxon>Pseudomonadati</taxon>
        <taxon>Pseudomonadota</taxon>
        <taxon>Alphaproteobacteria</taxon>
        <taxon>Hyphomicrobiales</taxon>
        <taxon>Xanthobacteraceae</taxon>
        <taxon>Ancylobacter</taxon>
    </lineage>
</organism>
<dbReference type="GO" id="GO:0004315">
    <property type="term" value="F:3-oxoacyl-[acyl-carrier-protein] synthase activity"/>
    <property type="evidence" value="ECO:0007669"/>
    <property type="project" value="UniProtKB-EC"/>
</dbReference>
<evidence type="ECO:0000259" key="2">
    <source>
        <dbReference type="Pfam" id="PF00109"/>
    </source>
</evidence>
<proteinExistence type="predicted"/>
<dbReference type="Gene3D" id="3.40.47.10">
    <property type="match status" value="1"/>
</dbReference>
<reference evidence="3 4" key="1">
    <citation type="submission" date="2022-04" db="EMBL/GenBank/DDBJ databases">
        <authorList>
            <person name="Grouzdev D.S."/>
            <person name="Pantiukh K.S."/>
            <person name="Krutkina M.S."/>
        </authorList>
    </citation>
    <scope>NUCLEOTIDE SEQUENCE [LARGE SCALE GENOMIC DNA]</scope>
    <source>
        <strain evidence="3 4">6x-1</strain>
    </source>
</reference>
<name>A0ABT0D857_9HYPH</name>
<evidence type="ECO:0000313" key="3">
    <source>
        <dbReference type="EMBL" id="MCK0196131.1"/>
    </source>
</evidence>
<protein>
    <submittedName>
        <fullName evidence="3">Beta-ketoacyl-ACP synthase</fullName>
        <ecNumber evidence="3">2.3.1.179</ecNumber>
    </submittedName>
</protein>
<dbReference type="Proteomes" id="UP001203284">
    <property type="component" value="Unassembled WGS sequence"/>
</dbReference>
<accession>A0ABT0D857</accession>
<dbReference type="EC" id="2.3.1.179" evidence="3"/>
<comment type="caution">
    <text evidence="3">The sequence shown here is derived from an EMBL/GenBank/DDBJ whole genome shotgun (WGS) entry which is preliminary data.</text>
</comment>
<gene>
    <name evidence="3" type="ORF">MWN34_04320</name>
</gene>
<dbReference type="SUPFAM" id="SSF53901">
    <property type="entry name" value="Thiolase-like"/>
    <property type="match status" value="2"/>
</dbReference>
<evidence type="ECO:0000313" key="4">
    <source>
        <dbReference type="Proteomes" id="UP001203284"/>
    </source>
</evidence>
<dbReference type="NCBIfam" id="NF005084">
    <property type="entry name" value="PRK06519.1"/>
    <property type="match status" value="1"/>
</dbReference>
<dbReference type="PANTHER" id="PTHR11712">
    <property type="entry name" value="POLYKETIDE SYNTHASE-RELATED"/>
    <property type="match status" value="1"/>
</dbReference>
<dbReference type="RefSeq" id="WP_247026951.1">
    <property type="nucleotide sequence ID" value="NZ_JALKCH010000003.1"/>
</dbReference>
<feature type="domain" description="Beta-ketoacyl synthase-like N-terminal" evidence="2">
    <location>
        <begin position="10"/>
        <end position="254"/>
    </location>
</feature>
<dbReference type="EMBL" id="JALKCH010000003">
    <property type="protein sequence ID" value="MCK0196131.1"/>
    <property type="molecule type" value="Genomic_DNA"/>
</dbReference>
<dbReference type="PANTHER" id="PTHR11712:SF336">
    <property type="entry name" value="3-OXOACYL-[ACYL-CARRIER-PROTEIN] SYNTHASE, MITOCHONDRIAL"/>
    <property type="match status" value="1"/>
</dbReference>
<sequence length="400" mass="42034">MSDRRQPARREVWITGVGLVSSLGEGLDAHWAALADTPAPVRDETSFAPYVVHPLAKLELDKQIPKRGDQRQMEPWQRIGTYAAGLALDSAGIKGNKDILGTTDMVVAAGGGERDQAVDGSILSEIEKQPNPELYLSERLQADLRPTLFLAQLSNLLAGNISIVHGVTGSSRTFMGEESSGVDAVRIGWARIAAGTSEIALVGGAYNAERRDMLLLFALRHLAMQAPWSPVLKAAKGVPTGSAGAFLVLESPEHAKARGATPIAKLSGVWSDRARRAQEGTEAAVTATLDHLIGLADPAAPGTAILSGATGAPEPTRAEAEVLAKTGLPVRSVTDRLGHSLEAQFPVALALAALAVSHGRLFAPLEGEPIEKPFDGALTRAIVTGVGHWRGEGVALVERA</sequence>
<dbReference type="InterPro" id="IPR000794">
    <property type="entry name" value="Beta-ketoacyl_synthase"/>
</dbReference>
<keyword evidence="3" id="KW-0012">Acyltransferase</keyword>
<evidence type="ECO:0000256" key="1">
    <source>
        <dbReference type="ARBA" id="ARBA00022679"/>
    </source>
</evidence>
<dbReference type="InterPro" id="IPR014030">
    <property type="entry name" value="Ketoacyl_synth_N"/>
</dbReference>
<dbReference type="Pfam" id="PF00109">
    <property type="entry name" value="ketoacyl-synt"/>
    <property type="match status" value="1"/>
</dbReference>
<keyword evidence="1 3" id="KW-0808">Transferase</keyword>
<dbReference type="InterPro" id="IPR016039">
    <property type="entry name" value="Thiolase-like"/>
</dbReference>
<keyword evidence="4" id="KW-1185">Reference proteome</keyword>